<evidence type="ECO:0000256" key="3">
    <source>
        <dbReference type="ARBA" id="ARBA00010763"/>
    </source>
</evidence>
<dbReference type="InterPro" id="IPR036135">
    <property type="entry name" value="MoeA_linker/N_sf"/>
</dbReference>
<evidence type="ECO:0000259" key="7">
    <source>
        <dbReference type="SMART" id="SM00852"/>
    </source>
</evidence>
<dbReference type="EC" id="2.10.1.1" evidence="6"/>
<dbReference type="NCBIfam" id="TIGR00177">
    <property type="entry name" value="molyb_syn"/>
    <property type="match status" value="1"/>
</dbReference>
<dbReference type="PANTHER" id="PTHR10192">
    <property type="entry name" value="MOLYBDOPTERIN BIOSYNTHESIS PROTEIN"/>
    <property type="match status" value="1"/>
</dbReference>
<reference evidence="8 9" key="1">
    <citation type="submission" date="2021-05" db="EMBL/GenBank/DDBJ databases">
        <title>A Polyphasic approach of four new species of the genus Ohtaekwangia: Ohtaekwangia histidinii sp. nov., Ohtaekwangia cretensis sp. nov., Ohtaekwangia indiensis sp. nov., Ohtaekwangia reichenbachii sp. nov. from diverse environment.</title>
        <authorList>
            <person name="Octaviana S."/>
        </authorList>
    </citation>
    <scope>NUCLEOTIDE SEQUENCE [LARGE SCALE GENOMIC DNA]</scope>
    <source>
        <strain evidence="8 9">PWU4</strain>
    </source>
</reference>
<dbReference type="Pfam" id="PF00994">
    <property type="entry name" value="MoCF_biosynth"/>
    <property type="match status" value="1"/>
</dbReference>
<keyword evidence="6" id="KW-0808">Transferase</keyword>
<proteinExistence type="inferred from homology"/>
<name>A0AAP2DR67_9BACT</name>
<dbReference type="GO" id="GO:0005829">
    <property type="term" value="C:cytosol"/>
    <property type="evidence" value="ECO:0007669"/>
    <property type="project" value="TreeGrafter"/>
</dbReference>
<dbReference type="InterPro" id="IPR036425">
    <property type="entry name" value="MoaB/Mog-like_dom_sf"/>
</dbReference>
<dbReference type="CDD" id="cd00887">
    <property type="entry name" value="MoeA"/>
    <property type="match status" value="1"/>
</dbReference>
<dbReference type="SUPFAM" id="SSF53218">
    <property type="entry name" value="Molybdenum cofactor biosynthesis proteins"/>
    <property type="match status" value="1"/>
</dbReference>
<dbReference type="SUPFAM" id="SSF63882">
    <property type="entry name" value="MoeA N-terminal region -like"/>
    <property type="match status" value="1"/>
</dbReference>
<accession>A0AAP2DR67</accession>
<keyword evidence="6" id="KW-0460">Magnesium</keyword>
<dbReference type="Pfam" id="PF03454">
    <property type="entry name" value="MoeA_C"/>
    <property type="match status" value="1"/>
</dbReference>
<dbReference type="InterPro" id="IPR036688">
    <property type="entry name" value="MoeA_C_domain_IV_sf"/>
</dbReference>
<comment type="cofactor">
    <cofactor evidence="6">
        <name>Mg(2+)</name>
        <dbReference type="ChEBI" id="CHEBI:18420"/>
    </cofactor>
</comment>
<evidence type="ECO:0000256" key="6">
    <source>
        <dbReference type="RuleBase" id="RU365090"/>
    </source>
</evidence>
<gene>
    <name evidence="8" type="ORF">KK083_22815</name>
</gene>
<dbReference type="PROSITE" id="PS01079">
    <property type="entry name" value="MOCF_BIOSYNTHESIS_2"/>
    <property type="match status" value="1"/>
</dbReference>
<comment type="function">
    <text evidence="1 6">Catalyzes the insertion of molybdate into adenylated molybdopterin with the concomitant release of AMP.</text>
</comment>
<dbReference type="RefSeq" id="WP_254167882.1">
    <property type="nucleotide sequence ID" value="NZ_JAHESF010000029.1"/>
</dbReference>
<evidence type="ECO:0000256" key="2">
    <source>
        <dbReference type="ARBA" id="ARBA00005046"/>
    </source>
</evidence>
<keyword evidence="6" id="KW-0500">Molybdenum</keyword>
<dbReference type="PANTHER" id="PTHR10192:SF5">
    <property type="entry name" value="GEPHYRIN"/>
    <property type="match status" value="1"/>
</dbReference>
<dbReference type="GO" id="GO:0006777">
    <property type="term" value="P:Mo-molybdopterin cofactor biosynthetic process"/>
    <property type="evidence" value="ECO:0007669"/>
    <property type="project" value="UniProtKB-UniRule"/>
</dbReference>
<evidence type="ECO:0000313" key="8">
    <source>
        <dbReference type="EMBL" id="MBT1699737.1"/>
    </source>
</evidence>
<dbReference type="AlphaFoldDB" id="A0AAP2DR67"/>
<dbReference type="InterPro" id="IPR005111">
    <property type="entry name" value="MoeA_C_domain_IV"/>
</dbReference>
<dbReference type="Gene3D" id="2.170.190.11">
    <property type="entry name" value="Molybdopterin biosynthesis moea protein, domain 3"/>
    <property type="match status" value="1"/>
</dbReference>
<keyword evidence="9" id="KW-1185">Reference proteome</keyword>
<dbReference type="Proteomes" id="UP001319200">
    <property type="component" value="Unassembled WGS sequence"/>
</dbReference>
<comment type="catalytic activity">
    <reaction evidence="5">
        <text>adenylyl-molybdopterin + molybdate = Mo-molybdopterin + AMP + H(+)</text>
        <dbReference type="Rhea" id="RHEA:35047"/>
        <dbReference type="ChEBI" id="CHEBI:15378"/>
        <dbReference type="ChEBI" id="CHEBI:36264"/>
        <dbReference type="ChEBI" id="CHEBI:62727"/>
        <dbReference type="ChEBI" id="CHEBI:71302"/>
        <dbReference type="ChEBI" id="CHEBI:456215"/>
        <dbReference type="EC" id="2.10.1.1"/>
    </reaction>
</comment>
<feature type="domain" description="MoaB/Mog" evidence="7">
    <location>
        <begin position="176"/>
        <end position="314"/>
    </location>
</feature>
<evidence type="ECO:0000256" key="1">
    <source>
        <dbReference type="ARBA" id="ARBA00002901"/>
    </source>
</evidence>
<comment type="caution">
    <text evidence="8">The sequence shown here is derived from an EMBL/GenBank/DDBJ whole genome shotgun (WGS) entry which is preliminary data.</text>
</comment>
<dbReference type="InterPro" id="IPR001453">
    <property type="entry name" value="MoaB/Mog_dom"/>
</dbReference>
<dbReference type="GO" id="GO:0046872">
    <property type="term" value="F:metal ion binding"/>
    <property type="evidence" value="ECO:0007669"/>
    <property type="project" value="UniProtKB-UniRule"/>
</dbReference>
<dbReference type="Gene3D" id="2.40.340.10">
    <property type="entry name" value="MoeA, C-terminal, domain IV"/>
    <property type="match status" value="1"/>
</dbReference>
<organism evidence="8 9">
    <name type="scientific">Chryseosolibacter histidini</name>
    <dbReference type="NCBI Taxonomy" id="2782349"/>
    <lineage>
        <taxon>Bacteria</taxon>
        <taxon>Pseudomonadati</taxon>
        <taxon>Bacteroidota</taxon>
        <taxon>Cytophagia</taxon>
        <taxon>Cytophagales</taxon>
        <taxon>Chryseotaleaceae</taxon>
        <taxon>Chryseosolibacter</taxon>
    </lineage>
</organism>
<evidence type="ECO:0000313" key="9">
    <source>
        <dbReference type="Proteomes" id="UP001319200"/>
    </source>
</evidence>
<keyword evidence="6" id="KW-0479">Metal-binding</keyword>
<dbReference type="Pfam" id="PF03453">
    <property type="entry name" value="MoeA_N"/>
    <property type="match status" value="1"/>
</dbReference>
<evidence type="ECO:0000256" key="5">
    <source>
        <dbReference type="ARBA" id="ARBA00047317"/>
    </source>
</evidence>
<dbReference type="EMBL" id="JAHESF010000029">
    <property type="protein sequence ID" value="MBT1699737.1"/>
    <property type="molecule type" value="Genomic_DNA"/>
</dbReference>
<dbReference type="SMART" id="SM00852">
    <property type="entry name" value="MoCF_biosynth"/>
    <property type="match status" value="1"/>
</dbReference>
<comment type="similarity">
    <text evidence="3 6">Belongs to the MoeA family.</text>
</comment>
<sequence>MISVQEASASILSHLYKPDTRRVPLQEAVGSVLAEPVTADRDFPPFHRVTMDGIAIAFDAWEKGKRTFLIEGTQAAGEPKKTLTSAENALEVMTGAMLPAGTDTVVRYEDLAIESPNATITVDNITRGQSVHRQGQDAASGEVLLSPNMILSPAEIAVLASVGKTVVKIKNYPRTAVIASGDELVEVGQTPLPHQIRRSNTYAIEAAMKTLGWKGDQFHLPDDKDTLRRSLEKILKQYDSVILSGGVSQGKFDFIPGVLESLGVKKVFHQVSQRPGKPLWFGASPEGKTAFALPGNPVSTFMCFYRYILPWLWTSLGIEPRQEYAVLAEDFTFKPQLTYFLQVSVKNDGGMLMAYPDAGGGSGDFANLKKIDGFLELPMERSEFKAGESLPFIPFRA</sequence>
<protein>
    <recommendedName>
        <fullName evidence="6">Molybdopterin molybdenumtransferase</fullName>
        <ecNumber evidence="6">2.10.1.1</ecNumber>
    </recommendedName>
</protein>
<comment type="pathway">
    <text evidence="2 6">Cofactor biosynthesis; molybdopterin biosynthesis.</text>
</comment>
<keyword evidence="4 6" id="KW-0501">Molybdenum cofactor biosynthesis</keyword>
<dbReference type="Gene3D" id="3.90.105.10">
    <property type="entry name" value="Molybdopterin biosynthesis moea protein, domain 2"/>
    <property type="match status" value="1"/>
</dbReference>
<dbReference type="InterPro" id="IPR038987">
    <property type="entry name" value="MoeA-like"/>
</dbReference>
<dbReference type="InterPro" id="IPR008284">
    <property type="entry name" value="MoCF_biosynth_CS"/>
</dbReference>
<evidence type="ECO:0000256" key="4">
    <source>
        <dbReference type="ARBA" id="ARBA00023150"/>
    </source>
</evidence>
<dbReference type="Gene3D" id="3.40.980.10">
    <property type="entry name" value="MoaB/Mog-like domain"/>
    <property type="match status" value="1"/>
</dbReference>
<dbReference type="SUPFAM" id="SSF63867">
    <property type="entry name" value="MoeA C-terminal domain-like"/>
    <property type="match status" value="1"/>
</dbReference>
<dbReference type="InterPro" id="IPR005110">
    <property type="entry name" value="MoeA_linker/N"/>
</dbReference>
<dbReference type="GO" id="GO:0061599">
    <property type="term" value="F:molybdopterin molybdotransferase activity"/>
    <property type="evidence" value="ECO:0007669"/>
    <property type="project" value="UniProtKB-UniRule"/>
</dbReference>